<keyword evidence="2" id="KW-0479">Metal-binding</keyword>
<dbReference type="FunFam" id="3.30.160.60:FF:000912">
    <property type="entry name" value="Zinc finger protein 660"/>
    <property type="match status" value="2"/>
</dbReference>
<feature type="compositionally biased region" description="Low complexity" evidence="9">
    <location>
        <begin position="49"/>
        <end position="70"/>
    </location>
</feature>
<reference evidence="11" key="1">
    <citation type="journal article" date="2023" name="IScience">
        <title>Live-bearing cockroach genome reveals convergent evolutionary mechanisms linked to viviparity in insects and beyond.</title>
        <authorList>
            <person name="Fouks B."/>
            <person name="Harrison M.C."/>
            <person name="Mikhailova A.A."/>
            <person name="Marchal E."/>
            <person name="English S."/>
            <person name="Carruthers M."/>
            <person name="Jennings E.C."/>
            <person name="Chiamaka E.L."/>
            <person name="Frigard R.A."/>
            <person name="Pippel M."/>
            <person name="Attardo G.M."/>
            <person name="Benoit J.B."/>
            <person name="Bornberg-Bauer E."/>
            <person name="Tobe S.S."/>
        </authorList>
    </citation>
    <scope>NUCLEOTIDE SEQUENCE</scope>
    <source>
        <strain evidence="11">Stay&amp;Tobe</strain>
    </source>
</reference>
<dbReference type="GO" id="GO:0005634">
    <property type="term" value="C:nucleus"/>
    <property type="evidence" value="ECO:0007669"/>
    <property type="project" value="UniProtKB-SubCell"/>
</dbReference>
<keyword evidence="3" id="KW-0677">Repeat</keyword>
<evidence type="ECO:0000313" key="12">
    <source>
        <dbReference type="Proteomes" id="UP001233999"/>
    </source>
</evidence>
<keyword evidence="7" id="KW-0539">Nucleus</keyword>
<dbReference type="AlphaFoldDB" id="A0AAD8ALP3"/>
<dbReference type="PROSITE" id="PS00028">
    <property type="entry name" value="ZINC_FINGER_C2H2_1"/>
    <property type="match status" value="4"/>
</dbReference>
<dbReference type="SUPFAM" id="SSF57667">
    <property type="entry name" value="beta-beta-alpha zinc fingers"/>
    <property type="match status" value="3"/>
</dbReference>
<evidence type="ECO:0000256" key="7">
    <source>
        <dbReference type="ARBA" id="ARBA00023242"/>
    </source>
</evidence>
<dbReference type="PANTHER" id="PTHR16515:SF49">
    <property type="entry name" value="GASTRULA ZINC FINGER PROTEIN XLCGF49.1-LIKE-RELATED"/>
    <property type="match status" value="1"/>
</dbReference>
<feature type="compositionally biased region" description="Gly residues" evidence="9">
    <location>
        <begin position="34"/>
        <end position="48"/>
    </location>
</feature>
<name>A0AAD8ALP3_DIPPU</name>
<dbReference type="InterPro" id="IPR013087">
    <property type="entry name" value="Znf_C2H2_type"/>
</dbReference>
<accession>A0AAD8ALP3</accession>
<feature type="domain" description="C2H2-type" evidence="10">
    <location>
        <begin position="258"/>
        <end position="285"/>
    </location>
</feature>
<dbReference type="FunFam" id="3.30.160.60:FF:002343">
    <property type="entry name" value="Zinc finger protein 33A"/>
    <property type="match status" value="1"/>
</dbReference>
<dbReference type="Proteomes" id="UP001233999">
    <property type="component" value="Unassembled WGS sequence"/>
</dbReference>
<organism evidence="11 12">
    <name type="scientific">Diploptera punctata</name>
    <name type="common">Pacific beetle cockroach</name>
    <dbReference type="NCBI Taxonomy" id="6984"/>
    <lineage>
        <taxon>Eukaryota</taxon>
        <taxon>Metazoa</taxon>
        <taxon>Ecdysozoa</taxon>
        <taxon>Arthropoda</taxon>
        <taxon>Hexapoda</taxon>
        <taxon>Insecta</taxon>
        <taxon>Pterygota</taxon>
        <taxon>Neoptera</taxon>
        <taxon>Polyneoptera</taxon>
        <taxon>Dictyoptera</taxon>
        <taxon>Blattodea</taxon>
        <taxon>Blaberoidea</taxon>
        <taxon>Blaberidae</taxon>
        <taxon>Diplopterinae</taxon>
        <taxon>Diploptera</taxon>
    </lineage>
</organism>
<dbReference type="Gene3D" id="3.30.160.60">
    <property type="entry name" value="Classic Zinc Finger"/>
    <property type="match status" value="5"/>
</dbReference>
<reference evidence="11" key="2">
    <citation type="submission" date="2023-05" db="EMBL/GenBank/DDBJ databases">
        <authorList>
            <person name="Fouks B."/>
        </authorList>
    </citation>
    <scope>NUCLEOTIDE SEQUENCE</scope>
    <source>
        <strain evidence="11">Stay&amp;Tobe</strain>
        <tissue evidence="11">Testes</tissue>
    </source>
</reference>
<keyword evidence="4 8" id="KW-0863">Zinc-finger</keyword>
<evidence type="ECO:0000256" key="1">
    <source>
        <dbReference type="ARBA" id="ARBA00004123"/>
    </source>
</evidence>
<comment type="subcellular location">
    <subcellularLocation>
        <location evidence="1">Nucleus</location>
    </subcellularLocation>
</comment>
<dbReference type="GO" id="GO:0003677">
    <property type="term" value="F:DNA binding"/>
    <property type="evidence" value="ECO:0007669"/>
    <property type="project" value="UniProtKB-KW"/>
</dbReference>
<evidence type="ECO:0000256" key="8">
    <source>
        <dbReference type="PROSITE-ProRule" id="PRU00042"/>
    </source>
</evidence>
<feature type="domain" description="C2H2-type" evidence="10">
    <location>
        <begin position="286"/>
        <end position="313"/>
    </location>
</feature>
<keyword evidence="6" id="KW-0238">DNA-binding</keyword>
<feature type="non-terminal residue" evidence="11">
    <location>
        <position position="1"/>
    </location>
</feature>
<evidence type="ECO:0000313" key="11">
    <source>
        <dbReference type="EMBL" id="KAJ9601005.1"/>
    </source>
</evidence>
<dbReference type="GO" id="GO:0008270">
    <property type="term" value="F:zinc ion binding"/>
    <property type="evidence" value="ECO:0007669"/>
    <property type="project" value="UniProtKB-KW"/>
</dbReference>
<feature type="region of interest" description="Disordered" evidence="9">
    <location>
        <begin position="218"/>
        <end position="248"/>
    </location>
</feature>
<feature type="region of interest" description="Disordered" evidence="9">
    <location>
        <begin position="453"/>
        <end position="507"/>
    </location>
</feature>
<dbReference type="PANTHER" id="PTHR16515">
    <property type="entry name" value="PR DOMAIN ZINC FINGER PROTEIN"/>
    <property type="match status" value="1"/>
</dbReference>
<evidence type="ECO:0000256" key="6">
    <source>
        <dbReference type="ARBA" id="ARBA00023125"/>
    </source>
</evidence>
<feature type="non-terminal residue" evidence="11">
    <location>
        <position position="507"/>
    </location>
</feature>
<feature type="compositionally biased region" description="Low complexity" evidence="9">
    <location>
        <begin position="218"/>
        <end position="238"/>
    </location>
</feature>
<dbReference type="Pfam" id="PF00096">
    <property type="entry name" value="zf-C2H2"/>
    <property type="match status" value="3"/>
</dbReference>
<keyword evidence="5" id="KW-0862">Zinc</keyword>
<feature type="region of interest" description="Disordered" evidence="9">
    <location>
        <begin position="181"/>
        <end position="201"/>
    </location>
</feature>
<dbReference type="GO" id="GO:0006355">
    <property type="term" value="P:regulation of DNA-templated transcription"/>
    <property type="evidence" value="ECO:0007669"/>
    <property type="project" value="UniProtKB-ARBA"/>
</dbReference>
<dbReference type="SMART" id="SM00355">
    <property type="entry name" value="ZnF_C2H2"/>
    <property type="match status" value="4"/>
</dbReference>
<dbReference type="FunFam" id="3.30.160.60:FF:002373">
    <property type="entry name" value="Protein krueppel"/>
    <property type="match status" value="1"/>
</dbReference>
<dbReference type="InterPro" id="IPR050331">
    <property type="entry name" value="Zinc_finger"/>
</dbReference>
<protein>
    <recommendedName>
        <fullName evidence="10">C2H2-type domain-containing protein</fullName>
    </recommendedName>
</protein>
<gene>
    <name evidence="11" type="ORF">L9F63_000843</name>
</gene>
<feature type="region of interest" description="Disordered" evidence="9">
    <location>
        <begin position="30"/>
        <end position="70"/>
    </location>
</feature>
<feature type="domain" description="C2H2-type" evidence="10">
    <location>
        <begin position="342"/>
        <end position="369"/>
    </location>
</feature>
<comment type="caution">
    <text evidence="11">The sequence shown here is derived from an EMBL/GenBank/DDBJ whole genome shotgun (WGS) entry which is preliminary data.</text>
</comment>
<feature type="compositionally biased region" description="Polar residues" evidence="9">
    <location>
        <begin position="493"/>
        <end position="507"/>
    </location>
</feature>
<evidence type="ECO:0000256" key="2">
    <source>
        <dbReference type="ARBA" id="ARBA00022723"/>
    </source>
</evidence>
<sequence length="507" mass="55944">GAGNFGLPPYRTHPPDEVMKDVVSTVRADIVLGDTGGGSSNDSGGGGTTPKSSSPEMDTLSPPTSIPSVSSSTIANVSATAFPSFHNATDGIPSILAHSQIFPATEMIRQTAALMAASGNHLGLPILQGSNSFAQHAGLFIWPHTTSPPPANSVVTTSSTNNNHVTTAARKNNNNIVSSSAAAVSRKNQANVRKRTTRKTDPAEPTIIEVAAMTHIPSAAPLSPPTSGSSPPTDVVTSGKGTSVNTEKEVVTSRDKVFTCRICNRSFGYKHVLQNHERTHTGEKPFKCTVCQKRFTRDHHLKTHMRLHTGEKPYLCNHCDRQFVQVANLRRHLRVHTGERPYACTDCSSKFSDSNQLKAHNLIHKGEKPFECDKCQNKFRRRHHLMHHKCPGNISSGVILNNFKDESNDIEQKSSENYERMEDGAKKKTQIYQNMMQHFTSVKEAKRFLEKKNRVRKSRETRRVIREPLSPPICPRILSESLPPEQTEPEDLSMSTGQQNGYHNRLR</sequence>
<evidence type="ECO:0000259" key="10">
    <source>
        <dbReference type="PROSITE" id="PS50157"/>
    </source>
</evidence>
<evidence type="ECO:0000256" key="3">
    <source>
        <dbReference type="ARBA" id="ARBA00022737"/>
    </source>
</evidence>
<feature type="domain" description="C2H2-type" evidence="10">
    <location>
        <begin position="314"/>
        <end position="341"/>
    </location>
</feature>
<dbReference type="InterPro" id="IPR036236">
    <property type="entry name" value="Znf_C2H2_sf"/>
</dbReference>
<evidence type="ECO:0000256" key="4">
    <source>
        <dbReference type="ARBA" id="ARBA00022771"/>
    </source>
</evidence>
<dbReference type="EMBL" id="JASPKZ010000038">
    <property type="protein sequence ID" value="KAJ9601005.1"/>
    <property type="molecule type" value="Genomic_DNA"/>
</dbReference>
<evidence type="ECO:0000256" key="9">
    <source>
        <dbReference type="SAM" id="MobiDB-lite"/>
    </source>
</evidence>
<evidence type="ECO:0000256" key="5">
    <source>
        <dbReference type="ARBA" id="ARBA00022833"/>
    </source>
</evidence>
<keyword evidence="12" id="KW-1185">Reference proteome</keyword>
<dbReference type="PROSITE" id="PS50157">
    <property type="entry name" value="ZINC_FINGER_C2H2_2"/>
    <property type="match status" value="4"/>
</dbReference>
<proteinExistence type="predicted"/>